<evidence type="ECO:0000313" key="2">
    <source>
        <dbReference type="Proteomes" id="UP000190951"/>
    </source>
</evidence>
<sequence>MRNKIFRKLVEFYDIEKIDKGLMLTLYTIAYLIAKHTPVGKDWLPIVLELVMILGLIVQILREDRDKKKIMNYVLATLVMSLINSGIYFLNKYWNDKIMGSIVFVTIIWVAAIVVIIRVIFMMKTQRNMKKSKKIMLVIVVIYFIAIAIAVTILFWKDITYVFRN</sequence>
<dbReference type="RefSeq" id="WP_077832394.1">
    <property type="nucleotide sequence ID" value="NZ_CP096983.1"/>
</dbReference>
<dbReference type="STRING" id="84029.CROST_30670"/>
<proteinExistence type="predicted"/>
<organism evidence="1 2">
    <name type="scientific">Clostridium felsineum</name>
    <dbReference type="NCBI Taxonomy" id="36839"/>
    <lineage>
        <taxon>Bacteria</taxon>
        <taxon>Bacillati</taxon>
        <taxon>Bacillota</taxon>
        <taxon>Clostridia</taxon>
        <taxon>Eubacteriales</taxon>
        <taxon>Clostridiaceae</taxon>
        <taxon>Clostridium</taxon>
    </lineage>
</organism>
<accession>A0A1S8MG71</accession>
<dbReference type="Proteomes" id="UP000190951">
    <property type="component" value="Chromosome"/>
</dbReference>
<gene>
    <name evidence="1" type="ORF">CROST_010510</name>
</gene>
<name>A0A1S8MG71_9CLOT</name>
<reference evidence="1 2" key="1">
    <citation type="submission" date="2022-04" db="EMBL/GenBank/DDBJ databases">
        <title>Genome sequence of C. roseum typestrain.</title>
        <authorList>
            <person name="Poehlein A."/>
            <person name="Schoch T."/>
            <person name="Duerre P."/>
            <person name="Daniel R."/>
        </authorList>
    </citation>
    <scope>NUCLEOTIDE SEQUENCE [LARGE SCALE GENOMIC DNA]</scope>
    <source>
        <strain evidence="1 2">DSM 7320</strain>
    </source>
</reference>
<dbReference type="KEGG" id="crw:CROST_010510"/>
<dbReference type="EMBL" id="CP096983">
    <property type="protein sequence ID" value="URZ10343.1"/>
    <property type="molecule type" value="Genomic_DNA"/>
</dbReference>
<keyword evidence="2" id="KW-1185">Reference proteome</keyword>
<protein>
    <submittedName>
        <fullName evidence="1">Uncharacterized protein</fullName>
    </submittedName>
</protein>
<dbReference type="AlphaFoldDB" id="A0A1S8MG71"/>
<evidence type="ECO:0000313" key="1">
    <source>
        <dbReference type="EMBL" id="URZ10343.1"/>
    </source>
</evidence>